<accession>A0A1D2QNT2</accession>
<dbReference type="PANTHER" id="PTHR40588:SF1">
    <property type="entry name" value="MRNA INTERFERASE TOXIN YAFQ"/>
    <property type="match status" value="1"/>
</dbReference>
<protein>
    <recommendedName>
        <fullName evidence="5">Damage-inducible protein</fullName>
    </recommendedName>
</protein>
<comment type="caution">
    <text evidence="3">The sequence shown here is derived from an EMBL/GenBank/DDBJ whole genome shotgun (WGS) entry which is preliminary data.</text>
</comment>
<gene>
    <name evidence="3" type="ORF">AB835_09775</name>
</gene>
<keyword evidence="1" id="KW-1277">Toxin-antitoxin system</keyword>
<dbReference type="InterPro" id="IPR035093">
    <property type="entry name" value="RelE/ParE_toxin_dom_sf"/>
</dbReference>
<dbReference type="Gene3D" id="3.30.2310.20">
    <property type="entry name" value="RelE-like"/>
    <property type="match status" value="1"/>
</dbReference>
<proteinExistence type="predicted"/>
<dbReference type="InterPro" id="IPR007712">
    <property type="entry name" value="RelE/ParE_toxin"/>
</dbReference>
<dbReference type="EMBL" id="MDLC01000034">
    <property type="protein sequence ID" value="ODS23236.1"/>
    <property type="molecule type" value="Genomic_DNA"/>
</dbReference>
<dbReference type="STRING" id="62101.AB835_09775"/>
<organism evidence="3 4">
    <name type="scientific">Candidatus Endobugula sertula</name>
    <name type="common">Bugula neritina bacterial symbiont</name>
    <dbReference type="NCBI Taxonomy" id="62101"/>
    <lineage>
        <taxon>Bacteria</taxon>
        <taxon>Pseudomonadati</taxon>
        <taxon>Pseudomonadota</taxon>
        <taxon>Gammaproteobacteria</taxon>
        <taxon>Cellvibrionales</taxon>
        <taxon>Cellvibrionaceae</taxon>
        <taxon>Candidatus Endobugula</taxon>
    </lineage>
</organism>
<dbReference type="GO" id="GO:0004521">
    <property type="term" value="F:RNA endonuclease activity"/>
    <property type="evidence" value="ECO:0007669"/>
    <property type="project" value="TreeGrafter"/>
</dbReference>
<evidence type="ECO:0000256" key="2">
    <source>
        <dbReference type="PIRSR" id="PIRSR006156-1"/>
    </source>
</evidence>
<evidence type="ECO:0008006" key="5">
    <source>
        <dbReference type="Google" id="ProtNLM"/>
    </source>
</evidence>
<evidence type="ECO:0000256" key="1">
    <source>
        <dbReference type="ARBA" id="ARBA00022649"/>
    </source>
</evidence>
<dbReference type="PIRSF" id="PIRSF006156">
    <property type="entry name" value="YafQ"/>
    <property type="match status" value="1"/>
</dbReference>
<sequence>MYRPLTTNRFDKDLKRALKRGKNLEKIRSVMASLTAGEVLAPKYKDHSLIGNYAKRRECHIEPDWLLIYKLDAEEMVIIFERTGSHSDLF</sequence>
<dbReference type="GO" id="GO:0006402">
    <property type="term" value="P:mRNA catabolic process"/>
    <property type="evidence" value="ECO:0007669"/>
    <property type="project" value="TreeGrafter"/>
</dbReference>
<dbReference type="InterPro" id="IPR004386">
    <property type="entry name" value="Toxin_YafQ-like"/>
</dbReference>
<dbReference type="NCBIfam" id="TIGR02385">
    <property type="entry name" value="RelE_StbE"/>
    <property type="match status" value="1"/>
</dbReference>
<dbReference type="SUPFAM" id="SSF143011">
    <property type="entry name" value="RelE-like"/>
    <property type="match status" value="1"/>
</dbReference>
<reference evidence="3 4" key="1">
    <citation type="journal article" date="2016" name="Appl. Environ. Microbiol.">
        <title>Lack of Overt Genome Reduction in the Bryostatin-Producing Bryozoan Symbiont "Candidatus Endobugula sertula".</title>
        <authorList>
            <person name="Miller I.J."/>
            <person name="Vanee N."/>
            <person name="Fong S.S."/>
            <person name="Lim-Fong G.E."/>
            <person name="Kwan J.C."/>
        </authorList>
    </citation>
    <scope>NUCLEOTIDE SEQUENCE [LARGE SCALE GENOMIC DNA]</scope>
    <source>
        <strain evidence="3">AB1-4</strain>
    </source>
</reference>
<dbReference type="Pfam" id="PF15738">
    <property type="entry name" value="YafQ_toxin"/>
    <property type="match status" value="1"/>
</dbReference>
<name>A0A1D2QNT2_9GAMM</name>
<dbReference type="Proteomes" id="UP000242502">
    <property type="component" value="Unassembled WGS sequence"/>
</dbReference>
<evidence type="ECO:0000313" key="3">
    <source>
        <dbReference type="EMBL" id="ODS23236.1"/>
    </source>
</evidence>
<dbReference type="GO" id="GO:0006415">
    <property type="term" value="P:translational termination"/>
    <property type="evidence" value="ECO:0007669"/>
    <property type="project" value="TreeGrafter"/>
</dbReference>
<evidence type="ECO:0000313" key="4">
    <source>
        <dbReference type="Proteomes" id="UP000242502"/>
    </source>
</evidence>
<dbReference type="PANTHER" id="PTHR40588">
    <property type="entry name" value="MRNA INTERFERASE TOXIN YAFQ"/>
    <property type="match status" value="1"/>
</dbReference>
<dbReference type="AlphaFoldDB" id="A0A1D2QNT2"/>
<feature type="active site" description="Proton donor" evidence="2">
    <location>
        <position position="86"/>
    </location>
</feature>